<dbReference type="EMBL" id="FO681347">
    <property type="protein sequence ID" value="CCV64609.1"/>
    <property type="molecule type" value="Genomic_DNA"/>
</dbReference>
<evidence type="ECO:0000256" key="1">
    <source>
        <dbReference type="SAM" id="Phobius"/>
    </source>
</evidence>
<evidence type="ECO:0000313" key="3">
    <source>
        <dbReference type="Proteomes" id="UP000032740"/>
    </source>
</evidence>
<proteinExistence type="predicted"/>
<keyword evidence="3" id="KW-1185">Reference proteome</keyword>
<dbReference type="STRING" id="1318466.BN85410320"/>
<dbReference type="HOGENOM" id="CLU_165248_0_0_14"/>
<keyword evidence="1" id="KW-1133">Transmembrane helix</keyword>
<feature type="transmembrane region" description="Helical" evidence="1">
    <location>
        <begin position="41"/>
        <end position="57"/>
    </location>
</feature>
<keyword evidence="1" id="KW-0472">Membrane</keyword>
<gene>
    <name evidence="2" type="ORF">BN85410320</name>
</gene>
<feature type="transmembrane region" description="Helical" evidence="1">
    <location>
        <begin position="64"/>
        <end position="81"/>
    </location>
</feature>
<dbReference type="AlphaFoldDB" id="U4KL51"/>
<accession>U4KL51</accession>
<evidence type="ECO:0000313" key="2">
    <source>
        <dbReference type="EMBL" id="CCV64609.1"/>
    </source>
</evidence>
<dbReference type="Proteomes" id="UP000032740">
    <property type="component" value="Chromosome"/>
</dbReference>
<dbReference type="RefSeq" id="WP_026660951.1">
    <property type="nucleotide sequence ID" value="NC_022538.1"/>
</dbReference>
<dbReference type="KEGG" id="apal:BN85410320"/>
<sequence length="121" mass="14122">MAYKIFKKKFDYRLRIIAATPMISILLFLILGFFFNLWHPGWIVFLLVPAMPFILGLKKITASYSLLCLIIYIVLGVVFNLWHPGWIIFLLVPILNILIPNSKVSRDSRTERIIIDQDEDN</sequence>
<protein>
    <submittedName>
        <fullName evidence="2">Uncharacterized protein</fullName>
    </submittedName>
</protein>
<feature type="transmembrane region" description="Helical" evidence="1">
    <location>
        <begin position="12"/>
        <end position="35"/>
    </location>
</feature>
<reference evidence="2 3" key="1">
    <citation type="journal article" date="2013" name="J. Mol. Microbiol. Biotechnol.">
        <title>Analysis of the Complete Genomes of Acholeplasma brassicae , A. palmae and A. laidlawii and Their Comparison to the Obligate Parasites from ' Candidatus Phytoplasma'.</title>
        <authorList>
            <person name="Kube M."/>
            <person name="Siewert C."/>
            <person name="Migdoll A.M."/>
            <person name="Duduk B."/>
            <person name="Holz S."/>
            <person name="Rabus R."/>
            <person name="Seemuller E."/>
            <person name="Mitrovic J."/>
            <person name="Muller I."/>
            <person name="Buttner C."/>
            <person name="Reinhardt R."/>
        </authorList>
    </citation>
    <scope>NUCLEOTIDE SEQUENCE [LARGE SCALE GENOMIC DNA]</scope>
    <source>
        <strain evidence="2 3">J233</strain>
    </source>
</reference>
<dbReference type="OrthoDB" id="9781544at2"/>
<keyword evidence="1" id="KW-0812">Transmembrane</keyword>
<organism evidence="2 3">
    <name type="scientific">Alteracholeplasma palmae (strain ATCC 49389 / J233)</name>
    <name type="common">Acholeplasma palmae</name>
    <dbReference type="NCBI Taxonomy" id="1318466"/>
    <lineage>
        <taxon>Bacteria</taxon>
        <taxon>Bacillati</taxon>
        <taxon>Mycoplasmatota</taxon>
        <taxon>Mollicutes</taxon>
        <taxon>Acholeplasmatales</taxon>
        <taxon>Acholeplasmataceae</taxon>
        <taxon>Acholeplasma</taxon>
    </lineage>
</organism>
<name>U4KL51_ALTPJ</name>